<dbReference type="Proteomes" id="UP000236291">
    <property type="component" value="Unassembled WGS sequence"/>
</dbReference>
<proteinExistence type="predicted"/>
<dbReference type="AlphaFoldDB" id="A0A2K3M281"/>
<evidence type="ECO:0000256" key="1">
    <source>
        <dbReference type="SAM" id="Phobius"/>
    </source>
</evidence>
<evidence type="ECO:0000313" key="2">
    <source>
        <dbReference type="EMBL" id="PNX84899.1"/>
    </source>
</evidence>
<dbReference type="EMBL" id="ASHM01047513">
    <property type="protein sequence ID" value="PNX84899.1"/>
    <property type="molecule type" value="Genomic_DNA"/>
</dbReference>
<evidence type="ECO:0000313" key="3">
    <source>
        <dbReference type="Proteomes" id="UP000236291"/>
    </source>
</evidence>
<protein>
    <submittedName>
        <fullName evidence="2">Uncharacterized protein</fullName>
    </submittedName>
</protein>
<sequence length="122" mass="13601">MTGRPSFSLNFCAKQPLNLVVWPRNSQPQAAETFVMNPSVFAFIHPKIRDRQSTNLFDDAVAGLGASWNFYKIAKSVAFDSPGANVALSLLAIKIFDCAACIVIFALLKRMSFLANQMEWKR</sequence>
<keyword evidence="1" id="KW-0812">Transmembrane</keyword>
<name>A0A2K3M281_TRIPR</name>
<gene>
    <name evidence="2" type="ORF">L195_g040963</name>
</gene>
<keyword evidence="1" id="KW-1133">Transmembrane helix</keyword>
<comment type="caution">
    <text evidence="2">The sequence shown here is derived from an EMBL/GenBank/DDBJ whole genome shotgun (WGS) entry which is preliminary data.</text>
</comment>
<accession>A0A2K3M281</accession>
<organism evidence="2 3">
    <name type="scientific">Trifolium pratense</name>
    <name type="common">Red clover</name>
    <dbReference type="NCBI Taxonomy" id="57577"/>
    <lineage>
        <taxon>Eukaryota</taxon>
        <taxon>Viridiplantae</taxon>
        <taxon>Streptophyta</taxon>
        <taxon>Embryophyta</taxon>
        <taxon>Tracheophyta</taxon>
        <taxon>Spermatophyta</taxon>
        <taxon>Magnoliopsida</taxon>
        <taxon>eudicotyledons</taxon>
        <taxon>Gunneridae</taxon>
        <taxon>Pentapetalae</taxon>
        <taxon>rosids</taxon>
        <taxon>fabids</taxon>
        <taxon>Fabales</taxon>
        <taxon>Fabaceae</taxon>
        <taxon>Papilionoideae</taxon>
        <taxon>50 kb inversion clade</taxon>
        <taxon>NPAAA clade</taxon>
        <taxon>Hologalegina</taxon>
        <taxon>IRL clade</taxon>
        <taxon>Trifolieae</taxon>
        <taxon>Trifolium</taxon>
    </lineage>
</organism>
<reference evidence="2 3" key="1">
    <citation type="journal article" date="2014" name="Am. J. Bot.">
        <title>Genome assembly and annotation for red clover (Trifolium pratense; Fabaceae).</title>
        <authorList>
            <person name="Istvanek J."/>
            <person name="Jaros M."/>
            <person name="Krenek A."/>
            <person name="Repkova J."/>
        </authorList>
    </citation>
    <scope>NUCLEOTIDE SEQUENCE [LARGE SCALE GENOMIC DNA]</scope>
    <source>
        <strain evidence="3">cv. Tatra</strain>
        <tissue evidence="2">Young leaves</tissue>
    </source>
</reference>
<keyword evidence="1" id="KW-0472">Membrane</keyword>
<feature type="transmembrane region" description="Helical" evidence="1">
    <location>
        <begin position="86"/>
        <end position="108"/>
    </location>
</feature>
<reference evidence="2 3" key="2">
    <citation type="journal article" date="2017" name="Front. Plant Sci.">
        <title>Gene Classification and Mining of Molecular Markers Useful in Red Clover (Trifolium pratense) Breeding.</title>
        <authorList>
            <person name="Istvanek J."/>
            <person name="Dluhosova J."/>
            <person name="Dluhos P."/>
            <person name="Patkova L."/>
            <person name="Nedelnik J."/>
            <person name="Repkova J."/>
        </authorList>
    </citation>
    <scope>NUCLEOTIDE SEQUENCE [LARGE SCALE GENOMIC DNA]</scope>
    <source>
        <strain evidence="3">cv. Tatra</strain>
        <tissue evidence="2">Young leaves</tissue>
    </source>
</reference>